<protein>
    <submittedName>
        <fullName evidence="1">Uncharacterized protein</fullName>
    </submittedName>
</protein>
<gene>
    <name evidence="1" type="ordered locus">Runsl_1896</name>
</gene>
<evidence type="ECO:0000313" key="1">
    <source>
        <dbReference type="EMBL" id="AEI48320.1"/>
    </source>
</evidence>
<dbReference type="AlphaFoldDB" id="A0A7U3ZJG1"/>
<accession>A0A7U3ZJG1</accession>
<dbReference type="Proteomes" id="UP000000493">
    <property type="component" value="Chromosome"/>
</dbReference>
<proteinExistence type="predicted"/>
<reference evidence="2" key="1">
    <citation type="submission" date="2011-06" db="EMBL/GenBank/DDBJ databases">
        <title>The complete genome of chromosome of Runella slithyformis DSM 19594.</title>
        <authorList>
            <consortium name="US DOE Joint Genome Institute (JGI-PGF)"/>
            <person name="Lucas S."/>
            <person name="Han J."/>
            <person name="Lapidus A."/>
            <person name="Bruce D."/>
            <person name="Goodwin L."/>
            <person name="Pitluck S."/>
            <person name="Peters L."/>
            <person name="Kyrpides N."/>
            <person name="Mavromatis K."/>
            <person name="Ivanova N."/>
            <person name="Ovchinnikova G."/>
            <person name="Zhang X."/>
            <person name="Misra M."/>
            <person name="Detter J.C."/>
            <person name="Tapia R."/>
            <person name="Han C."/>
            <person name="Land M."/>
            <person name="Hauser L."/>
            <person name="Markowitz V."/>
            <person name="Cheng J.-F."/>
            <person name="Hugenholtz P."/>
            <person name="Woyke T."/>
            <person name="Wu D."/>
            <person name="Tindall B."/>
            <person name="Faehrich R."/>
            <person name="Brambilla E."/>
            <person name="Klenk H.-P."/>
            <person name="Eisen J.A."/>
        </authorList>
    </citation>
    <scope>NUCLEOTIDE SEQUENCE [LARGE SCALE GENOMIC DNA]</scope>
    <source>
        <strain evidence="2">ATCC 29530 / DSM 19594 / LMG 11500 / NCIMB 11436 / LSU 4</strain>
    </source>
</reference>
<dbReference type="EMBL" id="CP002859">
    <property type="protein sequence ID" value="AEI48320.1"/>
    <property type="molecule type" value="Genomic_DNA"/>
</dbReference>
<evidence type="ECO:0000313" key="2">
    <source>
        <dbReference type="Proteomes" id="UP000000493"/>
    </source>
</evidence>
<sequence length="107" mass="12231">MNTINDIKEASLIAKAYFSDFESAHDTYNAITAAGNGKIYYVLCSESYEVGGQMYSYDPTTDQTQWIAEAEITSRLYRRLQIGYRVRRDCKSRRAPQHRCSGFAIPN</sequence>
<dbReference type="KEGG" id="rsi:Runsl_1896"/>
<organism evidence="1 2">
    <name type="scientific">Runella slithyformis (strain ATCC 29530 / DSM 19594 / LMG 11500 / NCIMB 11436 / LSU 4)</name>
    <dbReference type="NCBI Taxonomy" id="761193"/>
    <lineage>
        <taxon>Bacteria</taxon>
        <taxon>Pseudomonadati</taxon>
        <taxon>Bacteroidota</taxon>
        <taxon>Cytophagia</taxon>
        <taxon>Cytophagales</taxon>
        <taxon>Spirosomataceae</taxon>
        <taxon>Runella</taxon>
    </lineage>
</organism>
<keyword evidence="2" id="KW-1185">Reference proteome</keyword>
<name>A0A7U3ZJG1_RUNSL</name>
<reference evidence="1 2" key="2">
    <citation type="journal article" date="2012" name="Stand. Genomic Sci.">
        <title>Complete genome sequence of the aquatic bacterium Runella slithyformis type strain (LSU 4(T)).</title>
        <authorList>
            <person name="Copeland A."/>
            <person name="Zhang X."/>
            <person name="Misra M."/>
            <person name="Lapidus A."/>
            <person name="Nolan M."/>
            <person name="Lucas S."/>
            <person name="Deshpande S."/>
            <person name="Cheng J.F."/>
            <person name="Tapia R."/>
            <person name="Goodwin L.A."/>
            <person name="Pitluck S."/>
            <person name="Liolios K."/>
            <person name="Pagani I."/>
            <person name="Ivanova N."/>
            <person name="Mikhailova N."/>
            <person name="Pati A."/>
            <person name="Chen A."/>
            <person name="Palaniappan K."/>
            <person name="Land M."/>
            <person name="Hauser L."/>
            <person name="Pan C."/>
            <person name="Jeffries C.D."/>
            <person name="Detter J.C."/>
            <person name="Brambilla E.M."/>
            <person name="Rohde M."/>
            <person name="Djao O.D."/>
            <person name="Goker M."/>
            <person name="Sikorski J."/>
            <person name="Tindall B.J."/>
            <person name="Woyke T."/>
            <person name="Bristow J."/>
            <person name="Eisen J.A."/>
            <person name="Markowitz V."/>
            <person name="Hugenholtz P."/>
            <person name="Kyrpides N.C."/>
            <person name="Klenk H.P."/>
            <person name="Mavromatis K."/>
        </authorList>
    </citation>
    <scope>NUCLEOTIDE SEQUENCE [LARGE SCALE GENOMIC DNA]</scope>
    <source>
        <strain evidence="2">ATCC 29530 / DSM 19594 / LMG 11500 / NCIMB 11436 / LSU 4</strain>
    </source>
</reference>